<proteinExistence type="predicted"/>
<accession>A0A1H8ULK9</accession>
<dbReference type="Proteomes" id="UP000198847">
    <property type="component" value="Unassembled WGS sequence"/>
</dbReference>
<keyword evidence="2" id="KW-1185">Reference proteome</keyword>
<dbReference type="AlphaFoldDB" id="A0A1H8ULK9"/>
<evidence type="ECO:0000313" key="2">
    <source>
        <dbReference type="Proteomes" id="UP000198847"/>
    </source>
</evidence>
<organism evidence="1 2">
    <name type="scientific">Propionispora vibrioides</name>
    <dbReference type="NCBI Taxonomy" id="112903"/>
    <lineage>
        <taxon>Bacteria</taxon>
        <taxon>Bacillati</taxon>
        <taxon>Bacillota</taxon>
        <taxon>Negativicutes</taxon>
        <taxon>Selenomonadales</taxon>
        <taxon>Sporomusaceae</taxon>
        <taxon>Propionispora</taxon>
    </lineage>
</organism>
<dbReference type="EMBL" id="FODY01000009">
    <property type="protein sequence ID" value="SEP04105.1"/>
    <property type="molecule type" value="Genomic_DNA"/>
</dbReference>
<sequence>MEAIAFVAGIVVLIIVAQITEDVSHRQLQQQFWRNNYNHTKRNSSESQRMFAVEMINCSKNRKN</sequence>
<evidence type="ECO:0000313" key="1">
    <source>
        <dbReference type="EMBL" id="SEP04105.1"/>
    </source>
</evidence>
<protein>
    <submittedName>
        <fullName evidence="1">Uncharacterized protein</fullName>
    </submittedName>
</protein>
<dbReference type="RefSeq" id="WP_091746101.1">
    <property type="nucleotide sequence ID" value="NZ_FODY01000009.1"/>
</dbReference>
<reference evidence="1 2" key="1">
    <citation type="submission" date="2016-10" db="EMBL/GenBank/DDBJ databases">
        <authorList>
            <person name="de Groot N.N."/>
        </authorList>
    </citation>
    <scope>NUCLEOTIDE SEQUENCE [LARGE SCALE GENOMIC DNA]</scope>
    <source>
        <strain evidence="1 2">DSM 13305</strain>
    </source>
</reference>
<gene>
    <name evidence="1" type="ORF">SAMN04490178_10933</name>
</gene>
<name>A0A1H8ULK9_9FIRM</name>